<feature type="binding site" description="covalent" evidence="21">
    <location>
        <position position="225"/>
    </location>
    <ligand>
        <name>heme c</name>
        <dbReference type="ChEBI" id="CHEBI:61717"/>
        <label>2</label>
    </ligand>
</feature>
<dbReference type="Pfam" id="PF14715">
    <property type="entry name" value="FixP_N"/>
    <property type="match status" value="1"/>
</dbReference>
<keyword evidence="12 19" id="KW-0375">Hydrogen ion transport</keyword>
<keyword evidence="16 19" id="KW-0408">Iron</keyword>
<evidence type="ECO:0000256" key="6">
    <source>
        <dbReference type="ARBA" id="ARBA00022519"/>
    </source>
</evidence>
<dbReference type="GO" id="GO:1902600">
    <property type="term" value="P:proton transmembrane transport"/>
    <property type="evidence" value="ECO:0007669"/>
    <property type="project" value="UniProtKB-KW"/>
</dbReference>
<dbReference type="GO" id="GO:0006119">
    <property type="term" value="P:oxidative phosphorylation"/>
    <property type="evidence" value="ECO:0007669"/>
    <property type="project" value="UniProtKB-UniPathway"/>
</dbReference>
<comment type="similarity">
    <text evidence="3 19">Belongs to the CcoP / FixP family.</text>
</comment>
<keyword evidence="5 19" id="KW-1003">Cell membrane</keyword>
<evidence type="ECO:0000256" key="4">
    <source>
        <dbReference type="ARBA" id="ARBA00022448"/>
    </source>
</evidence>
<keyword evidence="25" id="KW-1185">Reference proteome</keyword>
<dbReference type="Gene3D" id="6.10.280.130">
    <property type="match status" value="1"/>
</dbReference>
<dbReference type="GO" id="GO:0005886">
    <property type="term" value="C:plasma membrane"/>
    <property type="evidence" value="ECO:0007669"/>
    <property type="project" value="UniProtKB-SubCell"/>
</dbReference>
<evidence type="ECO:0000256" key="8">
    <source>
        <dbReference type="ARBA" id="ARBA00022660"/>
    </source>
</evidence>
<organism evidence="24 25">
    <name type="scientific">Aliikangiella marina</name>
    <dbReference type="NCBI Taxonomy" id="1712262"/>
    <lineage>
        <taxon>Bacteria</taxon>
        <taxon>Pseudomonadati</taxon>
        <taxon>Pseudomonadota</taxon>
        <taxon>Gammaproteobacteria</taxon>
        <taxon>Oceanospirillales</taxon>
        <taxon>Pleioneaceae</taxon>
        <taxon>Aliikangiella</taxon>
    </lineage>
</organism>
<keyword evidence="13 19" id="KW-0249">Electron transport</keyword>
<evidence type="ECO:0000256" key="9">
    <source>
        <dbReference type="ARBA" id="ARBA00022692"/>
    </source>
</evidence>
<dbReference type="GO" id="GO:0005506">
    <property type="term" value="F:iron ion binding"/>
    <property type="evidence" value="ECO:0007669"/>
    <property type="project" value="InterPro"/>
</dbReference>
<feature type="binding site" description="covalent" evidence="21">
    <location>
        <position position="142"/>
    </location>
    <ligand>
        <name>heme c</name>
        <dbReference type="ChEBI" id="CHEBI:61717"/>
        <label>1</label>
    </ligand>
</feature>
<keyword evidence="18 19" id="KW-0472">Membrane</keyword>
<dbReference type="Gene3D" id="1.10.760.10">
    <property type="entry name" value="Cytochrome c-like domain"/>
    <property type="match status" value="2"/>
</dbReference>
<dbReference type="UniPathway" id="UPA00705"/>
<accession>A0A545T374</accession>
<keyword evidence="4 19" id="KW-0813">Transport</keyword>
<evidence type="ECO:0000256" key="16">
    <source>
        <dbReference type="ARBA" id="ARBA00023004"/>
    </source>
</evidence>
<dbReference type="Proteomes" id="UP000317839">
    <property type="component" value="Unassembled WGS sequence"/>
</dbReference>
<comment type="pathway">
    <text evidence="2 19">Energy metabolism; oxidative phosphorylation.</text>
</comment>
<keyword evidence="14 22" id="KW-1133">Transmembrane helix</keyword>
<evidence type="ECO:0000256" key="7">
    <source>
        <dbReference type="ARBA" id="ARBA00022617"/>
    </source>
</evidence>
<evidence type="ECO:0000313" key="24">
    <source>
        <dbReference type="EMBL" id="TQV71645.1"/>
    </source>
</evidence>
<keyword evidence="7 19" id="KW-0349">Heme</keyword>
<dbReference type="InterPro" id="IPR036909">
    <property type="entry name" value="Cyt_c-like_dom_sf"/>
</dbReference>
<evidence type="ECO:0000256" key="19">
    <source>
        <dbReference type="PIRNR" id="PIRNR000006"/>
    </source>
</evidence>
<feature type="binding site" description="axial binding residue" evidence="20">
    <location>
        <position position="182"/>
    </location>
    <ligand>
        <name>heme c</name>
        <dbReference type="ChEBI" id="CHEBI:61717"/>
        <label>2</label>
    </ligand>
    <ligandPart>
        <name>Fe</name>
        <dbReference type="ChEBI" id="CHEBI:18248"/>
    </ligandPart>
</feature>
<dbReference type="OrthoDB" id="9811281at2"/>
<evidence type="ECO:0000256" key="11">
    <source>
        <dbReference type="ARBA" id="ARBA00022737"/>
    </source>
</evidence>
<feature type="binding site" description="axial binding residue" evidence="20">
    <location>
        <position position="229"/>
    </location>
    <ligand>
        <name>heme c</name>
        <dbReference type="ChEBI" id="CHEBI:61717"/>
        <label>2</label>
    </ligand>
    <ligandPart>
        <name>Fe</name>
        <dbReference type="ChEBI" id="CHEBI:18248"/>
    </ligandPart>
</feature>
<dbReference type="RefSeq" id="WP_142944044.1">
    <property type="nucleotide sequence ID" value="NZ_VIKR01000006.1"/>
</dbReference>
<evidence type="ECO:0000256" key="15">
    <source>
        <dbReference type="ARBA" id="ARBA00023002"/>
    </source>
</evidence>
<keyword evidence="15 19" id="KW-0560">Oxidoreductase</keyword>
<dbReference type="PROSITE" id="PS51007">
    <property type="entry name" value="CYTC"/>
    <property type="match status" value="2"/>
</dbReference>
<dbReference type="PANTHER" id="PTHR33751:SF1">
    <property type="entry name" value="CBB3-TYPE CYTOCHROME C OXIDASE SUBUNIT FIXP"/>
    <property type="match status" value="1"/>
</dbReference>
<evidence type="ECO:0000256" key="12">
    <source>
        <dbReference type="ARBA" id="ARBA00022781"/>
    </source>
</evidence>
<feature type="binding site" description="axial binding residue" evidence="20">
    <location>
        <position position="270"/>
    </location>
    <ligand>
        <name>heme c</name>
        <dbReference type="ChEBI" id="CHEBI:61717"/>
        <label>1</label>
    </ligand>
    <ligandPart>
        <name>Fe</name>
        <dbReference type="ChEBI" id="CHEBI:18248"/>
    </ligandPart>
</feature>
<feature type="binding site" description="covalent" evidence="21">
    <location>
        <position position="228"/>
    </location>
    <ligand>
        <name>heme c</name>
        <dbReference type="ChEBI" id="CHEBI:61717"/>
        <label>2</label>
    </ligand>
</feature>
<evidence type="ECO:0000256" key="10">
    <source>
        <dbReference type="ARBA" id="ARBA00022723"/>
    </source>
</evidence>
<dbReference type="InterPro" id="IPR038414">
    <property type="entry name" value="CcoP_N_sf"/>
</dbReference>
<evidence type="ECO:0000256" key="2">
    <source>
        <dbReference type="ARBA" id="ARBA00004673"/>
    </source>
</evidence>
<comment type="function">
    <text evidence="19">C-type cytochrome. Part of the cbb3-type cytochrome c oxidase complex.</text>
</comment>
<comment type="caution">
    <text evidence="24">The sequence shown here is derived from an EMBL/GenBank/DDBJ whole genome shotgun (WGS) entry which is preliminary data.</text>
</comment>
<feature type="binding site" description="covalent" evidence="21">
    <location>
        <position position="139"/>
    </location>
    <ligand>
        <name>heme c</name>
        <dbReference type="ChEBI" id="CHEBI:61717"/>
        <label>1</label>
    </ligand>
</feature>
<protein>
    <recommendedName>
        <fullName evidence="19">Cbb3-type cytochrome c oxidase subunit</fullName>
    </recommendedName>
</protein>
<evidence type="ECO:0000313" key="25">
    <source>
        <dbReference type="Proteomes" id="UP000317839"/>
    </source>
</evidence>
<evidence type="ECO:0000256" key="1">
    <source>
        <dbReference type="ARBA" id="ARBA00004533"/>
    </source>
</evidence>
<feature type="transmembrane region" description="Helical" evidence="22">
    <location>
        <begin position="58"/>
        <end position="77"/>
    </location>
</feature>
<keyword evidence="6 19" id="KW-0997">Cell inner membrane</keyword>
<evidence type="ECO:0000256" key="14">
    <source>
        <dbReference type="ARBA" id="ARBA00022989"/>
    </source>
</evidence>
<keyword evidence="9 22" id="KW-0812">Transmembrane</keyword>
<dbReference type="PANTHER" id="PTHR33751">
    <property type="entry name" value="CBB3-TYPE CYTOCHROME C OXIDASE SUBUNIT FIXP"/>
    <property type="match status" value="1"/>
</dbReference>
<evidence type="ECO:0000256" key="18">
    <source>
        <dbReference type="ARBA" id="ARBA00023136"/>
    </source>
</evidence>
<name>A0A545T374_9GAMM</name>
<proteinExistence type="inferred from homology"/>
<feature type="binding site" description="axial binding residue" evidence="20">
    <location>
        <position position="143"/>
    </location>
    <ligand>
        <name>heme c</name>
        <dbReference type="ChEBI" id="CHEBI:61717"/>
        <label>1</label>
    </ligand>
    <ligandPart>
        <name>Fe</name>
        <dbReference type="ChEBI" id="CHEBI:18248"/>
    </ligandPart>
</feature>
<evidence type="ECO:0000256" key="22">
    <source>
        <dbReference type="SAM" id="Phobius"/>
    </source>
</evidence>
<feature type="transmembrane region" description="Helical" evidence="22">
    <location>
        <begin position="6"/>
        <end position="26"/>
    </location>
</feature>
<dbReference type="EMBL" id="VIKR01000006">
    <property type="protein sequence ID" value="TQV71645.1"/>
    <property type="molecule type" value="Genomic_DNA"/>
</dbReference>
<feature type="domain" description="Cytochrome c" evidence="23">
    <location>
        <begin position="126"/>
        <end position="205"/>
    </location>
</feature>
<dbReference type="PIRSF" id="PIRSF000006">
    <property type="entry name" value="Cbb3-Cox_fixP"/>
    <property type="match status" value="1"/>
</dbReference>
<dbReference type="NCBIfam" id="TIGR00782">
    <property type="entry name" value="ccoP"/>
    <property type="match status" value="1"/>
</dbReference>
<dbReference type="AlphaFoldDB" id="A0A545T374"/>
<dbReference type="PRINTS" id="PR00605">
    <property type="entry name" value="CYTCHROMECIC"/>
</dbReference>
<keyword evidence="17 19" id="KW-0406">Ion transport</keyword>
<evidence type="ECO:0000256" key="13">
    <source>
        <dbReference type="ARBA" id="ARBA00022982"/>
    </source>
</evidence>
<gene>
    <name evidence="24" type="primary">ccoP</name>
    <name evidence="24" type="ORF">FLL45_21075</name>
</gene>
<evidence type="ECO:0000256" key="17">
    <source>
        <dbReference type="ARBA" id="ARBA00023065"/>
    </source>
</evidence>
<feature type="domain" description="Cytochrome c" evidence="23">
    <location>
        <begin position="212"/>
        <end position="293"/>
    </location>
</feature>
<dbReference type="InterPro" id="IPR009056">
    <property type="entry name" value="Cyt_c-like_dom"/>
</dbReference>
<keyword evidence="10 19" id="KW-0479">Metal-binding</keyword>
<dbReference type="InterPro" id="IPR032858">
    <property type="entry name" value="CcoP_N"/>
</dbReference>
<comment type="cofactor">
    <cofactor evidence="19 21">
        <name>heme c</name>
        <dbReference type="ChEBI" id="CHEBI:61717"/>
    </cofactor>
    <text evidence="19 21">Binds 2 heme C groups per subunit.</text>
</comment>
<reference evidence="24 25" key="1">
    <citation type="submission" date="2019-06" db="EMBL/GenBank/DDBJ databases">
        <title>Draft genome of Aliikangiella marina GYP-15.</title>
        <authorList>
            <person name="Wang G."/>
        </authorList>
    </citation>
    <scope>NUCLEOTIDE SEQUENCE [LARGE SCALE GENOMIC DNA]</scope>
    <source>
        <strain evidence="24 25">GYP-15</strain>
    </source>
</reference>
<evidence type="ECO:0000259" key="23">
    <source>
        <dbReference type="PROSITE" id="PS51007"/>
    </source>
</evidence>
<dbReference type="InterPro" id="IPR050597">
    <property type="entry name" value="Cytochrome_c_Oxidase_Subunit"/>
</dbReference>
<dbReference type="InterPro" id="IPR004678">
    <property type="entry name" value="Cyt_c_oxidase_cbb3_su3"/>
</dbReference>
<keyword evidence="11" id="KW-0677">Repeat</keyword>
<evidence type="ECO:0000256" key="20">
    <source>
        <dbReference type="PIRSR" id="PIRSR000006-1"/>
    </source>
</evidence>
<evidence type="ECO:0000256" key="21">
    <source>
        <dbReference type="PIRSR" id="PIRSR000006-2"/>
    </source>
</evidence>
<comment type="subcellular location">
    <subcellularLocation>
        <location evidence="1 19">Cell inner membrane</location>
    </subcellularLocation>
</comment>
<sequence>MTEFWNWWVIVIVAINILGCWGLLFWTRKMKENEVEDTGTTGHVYDGITEYNNPLPRWWLIMFYITLVFGVGYLILYPGLGNNKGVLGWTQEGQLEEEVAAAKAIYQPLFDKFLKVPVEELANNKQAVEMGKRIFVNTCFGCHGSDARGNPGYPNLTDKDWLYGGNPAQIKQSIVAGRVGVMPGFEAMLSAEQIDELVQYVGQLSGNQVDAAKAEAGSKTFALQCAVCHGANAKGNIALGAPNLTDDIWLHGASSRSIAQTIRGGHNNQMPALGDILGEGRTHLVTTYVYSLSNSK</sequence>
<dbReference type="GO" id="GO:0020037">
    <property type="term" value="F:heme binding"/>
    <property type="evidence" value="ECO:0007669"/>
    <property type="project" value="InterPro"/>
</dbReference>
<comment type="subunit">
    <text evidence="19">Component of the cbb3-type cytochrome c oxidase.</text>
</comment>
<dbReference type="Pfam" id="PF13442">
    <property type="entry name" value="Cytochrome_CBB3"/>
    <property type="match status" value="2"/>
</dbReference>
<evidence type="ECO:0000256" key="3">
    <source>
        <dbReference type="ARBA" id="ARBA00006113"/>
    </source>
</evidence>
<dbReference type="GO" id="GO:0016491">
    <property type="term" value="F:oxidoreductase activity"/>
    <property type="evidence" value="ECO:0007669"/>
    <property type="project" value="UniProtKB-KW"/>
</dbReference>
<dbReference type="SUPFAM" id="SSF46626">
    <property type="entry name" value="Cytochrome c"/>
    <property type="match status" value="2"/>
</dbReference>
<dbReference type="GO" id="GO:0009055">
    <property type="term" value="F:electron transfer activity"/>
    <property type="evidence" value="ECO:0007669"/>
    <property type="project" value="InterPro"/>
</dbReference>
<keyword evidence="8 19" id="KW-0679">Respiratory chain</keyword>
<dbReference type="InterPro" id="IPR008168">
    <property type="entry name" value="Cyt_C_IC"/>
</dbReference>
<evidence type="ECO:0000256" key="5">
    <source>
        <dbReference type="ARBA" id="ARBA00022475"/>
    </source>
</evidence>